<accession>A0A101GNV0</accession>
<evidence type="ECO:0000313" key="4">
    <source>
        <dbReference type="Proteomes" id="UP000054323"/>
    </source>
</evidence>
<feature type="transmembrane region" description="Helical" evidence="2">
    <location>
        <begin position="345"/>
        <end position="364"/>
    </location>
</feature>
<protein>
    <recommendedName>
        <fullName evidence="5">DUF4129 domain-containing protein</fullName>
    </recommendedName>
</protein>
<name>A0A101GNV0_9EURY</name>
<sequence>MRRVLLLAILVTLGCVATAAAAGITFSTGQSDYTVQVGGEASFPVAVENTLGADTTGTLVREVRFVPEGGDGSSPATQSQSRAITIFRDTREIAVGAGTAAMPGTFFFDVAFEYGNAPRTRIALPEIRVHVVSSAAQEEDQQNRQVSSVSSVSTQAGSGGAPSSSSSKQPGQISQDMGSLQEQAAREQDRMQTLRSALLAGLEDDPVVKEIHAVLTSHGYTRTTTTIDPIGEDGGTFVFEYRGGTGDTVRAGGVVKNGTAAYAVYATGTSLVVPDAVAANDTYKQYAVELADAGFFPAASSMNATPGAAFVSVGFTDGGNRTARIIATLIGGEVRGVDLEEPFDFMWLAGAGTLCIILAIAYLVRRGAPKTPEPFALPVPCAPSSVALHLLDEARRQFERGDRKEAYGTAGRALRSYVSSAYGTGAELADGDVLRLLEESDREAGMVSSILEQCAAVSYAGSPPREEGFQAVIRTIEAIVRQG</sequence>
<keyword evidence="2" id="KW-0472">Membrane</keyword>
<keyword evidence="2" id="KW-0812">Transmembrane</keyword>
<dbReference type="EMBL" id="LGGD01000104">
    <property type="protein sequence ID" value="KUK61761.1"/>
    <property type="molecule type" value="Genomic_DNA"/>
</dbReference>
<organism evidence="3 4">
    <name type="scientific">Methanoculleus marisnigri</name>
    <dbReference type="NCBI Taxonomy" id="2198"/>
    <lineage>
        <taxon>Archaea</taxon>
        <taxon>Methanobacteriati</taxon>
        <taxon>Methanobacteriota</taxon>
        <taxon>Stenosarchaea group</taxon>
        <taxon>Methanomicrobia</taxon>
        <taxon>Methanomicrobiales</taxon>
        <taxon>Methanomicrobiaceae</taxon>
        <taxon>Methanoculleus</taxon>
    </lineage>
</organism>
<feature type="region of interest" description="Disordered" evidence="1">
    <location>
        <begin position="135"/>
        <end position="188"/>
    </location>
</feature>
<keyword evidence="2" id="KW-1133">Transmembrane helix</keyword>
<dbReference type="AlphaFoldDB" id="A0A101GNV0"/>
<reference evidence="4" key="1">
    <citation type="journal article" date="2015" name="MBio">
        <title>Genome-Resolved Metagenomic Analysis Reveals Roles for Candidate Phyla and Other Microbial Community Members in Biogeochemical Transformations in Oil Reservoirs.</title>
        <authorList>
            <person name="Hu P."/>
            <person name="Tom L."/>
            <person name="Singh A."/>
            <person name="Thomas B.C."/>
            <person name="Baker B.J."/>
            <person name="Piceno Y.M."/>
            <person name="Andersen G.L."/>
            <person name="Banfield J.F."/>
        </authorList>
    </citation>
    <scope>NUCLEOTIDE SEQUENCE [LARGE SCALE GENOMIC DNA]</scope>
</reference>
<evidence type="ECO:0008006" key="5">
    <source>
        <dbReference type="Google" id="ProtNLM"/>
    </source>
</evidence>
<gene>
    <name evidence="3" type="ORF">XD82_0971</name>
</gene>
<evidence type="ECO:0000313" key="3">
    <source>
        <dbReference type="EMBL" id="KUK61761.1"/>
    </source>
</evidence>
<evidence type="ECO:0000256" key="1">
    <source>
        <dbReference type="SAM" id="MobiDB-lite"/>
    </source>
</evidence>
<evidence type="ECO:0000256" key="2">
    <source>
        <dbReference type="SAM" id="Phobius"/>
    </source>
</evidence>
<dbReference type="PATRIC" id="fig|2198.4.peg.1290"/>
<dbReference type="PROSITE" id="PS51257">
    <property type="entry name" value="PROKAR_LIPOPROTEIN"/>
    <property type="match status" value="1"/>
</dbReference>
<feature type="compositionally biased region" description="Low complexity" evidence="1">
    <location>
        <begin position="146"/>
        <end position="175"/>
    </location>
</feature>
<comment type="caution">
    <text evidence="3">The sequence shown here is derived from an EMBL/GenBank/DDBJ whole genome shotgun (WGS) entry which is preliminary data.</text>
</comment>
<proteinExistence type="predicted"/>
<dbReference type="Proteomes" id="UP000054323">
    <property type="component" value="Unassembled WGS sequence"/>
</dbReference>